<dbReference type="CDD" id="cd03137">
    <property type="entry name" value="GATase1_AraC_1"/>
    <property type="match status" value="1"/>
</dbReference>
<dbReference type="PANTHER" id="PTHR43130">
    <property type="entry name" value="ARAC-FAMILY TRANSCRIPTIONAL REGULATOR"/>
    <property type="match status" value="1"/>
</dbReference>
<dbReference type="Gene3D" id="1.10.10.60">
    <property type="entry name" value="Homeodomain-like"/>
    <property type="match status" value="1"/>
</dbReference>
<evidence type="ECO:0000256" key="1">
    <source>
        <dbReference type="ARBA" id="ARBA00023015"/>
    </source>
</evidence>
<gene>
    <name evidence="4" type="ORF">WT44_31875</name>
</gene>
<dbReference type="AlphaFoldDB" id="A0A106NSR7"/>
<dbReference type="InterPro" id="IPR052158">
    <property type="entry name" value="INH-QAR"/>
</dbReference>
<dbReference type="GO" id="GO:0003700">
    <property type="term" value="F:DNA-binding transcription factor activity"/>
    <property type="evidence" value="ECO:0007669"/>
    <property type="project" value="InterPro"/>
</dbReference>
<accession>A0A106NSR7</accession>
<evidence type="ECO:0000259" key="3">
    <source>
        <dbReference type="PROSITE" id="PS01124"/>
    </source>
</evidence>
<comment type="caution">
    <text evidence="4">The sequence shown here is derived from an EMBL/GenBank/DDBJ whole genome shotgun (WGS) entry which is preliminary data.</text>
</comment>
<dbReference type="Gene3D" id="3.40.50.880">
    <property type="match status" value="1"/>
</dbReference>
<keyword evidence="2" id="KW-0804">Transcription</keyword>
<reference evidence="4 5" key="1">
    <citation type="submission" date="2015-11" db="EMBL/GenBank/DDBJ databases">
        <title>Expanding the genomic diversity of Burkholderia species for the development of highly accurate diagnostics.</title>
        <authorList>
            <person name="Sahl J."/>
            <person name="Keim P."/>
            <person name="Wagner D."/>
        </authorList>
    </citation>
    <scope>NUCLEOTIDE SEQUENCE [LARGE SCALE GENOMIC DNA]</scope>
    <source>
        <strain evidence="4 5">MSMB1960WGS</strain>
    </source>
</reference>
<dbReference type="GO" id="GO:0043565">
    <property type="term" value="F:sequence-specific DNA binding"/>
    <property type="evidence" value="ECO:0007669"/>
    <property type="project" value="InterPro"/>
</dbReference>
<dbReference type="InterPro" id="IPR029062">
    <property type="entry name" value="Class_I_gatase-like"/>
</dbReference>
<dbReference type="SUPFAM" id="SSF52317">
    <property type="entry name" value="Class I glutamine amidotransferase-like"/>
    <property type="match status" value="1"/>
</dbReference>
<evidence type="ECO:0000313" key="4">
    <source>
        <dbReference type="EMBL" id="KWA52269.1"/>
    </source>
</evidence>
<keyword evidence="1" id="KW-0805">Transcription regulation</keyword>
<dbReference type="InterPro" id="IPR009057">
    <property type="entry name" value="Homeodomain-like_sf"/>
</dbReference>
<organism evidence="4">
    <name type="scientific">Burkholderia stagnalis</name>
    <dbReference type="NCBI Taxonomy" id="1503054"/>
    <lineage>
        <taxon>Bacteria</taxon>
        <taxon>Pseudomonadati</taxon>
        <taxon>Pseudomonadota</taxon>
        <taxon>Betaproteobacteria</taxon>
        <taxon>Burkholderiales</taxon>
        <taxon>Burkholderiaceae</taxon>
        <taxon>Burkholderia</taxon>
        <taxon>Burkholderia cepacia complex</taxon>
    </lineage>
</organism>
<dbReference type="SUPFAM" id="SSF46689">
    <property type="entry name" value="Homeodomain-like"/>
    <property type="match status" value="2"/>
</dbReference>
<sequence length="323" mass="34611">MHTLAVLALPDVVPFDLGVACDTFARVRVPDTAGAYRVRVCSEQARVAGDLFELRPAFRLDGLDDADTIVVPGTSTPLAPTSRRVLAALRAAAERGCRIASICTGAFVLAEAGLLDGLRATTHWLAAAELARRYPRVSVDPNVLFVDNGQVLTSAGAAAGIDLCLHMIQADYGAAVAADAARCAVTPRMREGGQAQFIAPERRTGGSTGGPAGAEGLHDLIDWLHANLHRPLTLDAMARQASMSVRTLTRRFHAQTGTSPLQWLQTARVRHAQQLLEITERSIEHVATEAGFGSVTAFRERFARIVGTSPQRYRQAFRARSGA</sequence>
<dbReference type="InterPro" id="IPR002818">
    <property type="entry name" value="DJ-1/PfpI"/>
</dbReference>
<dbReference type="RefSeq" id="WP_060148882.1">
    <property type="nucleotide sequence ID" value="NZ_LPGD01000034.1"/>
</dbReference>
<protein>
    <submittedName>
        <fullName evidence="4">AraC family transcriptional regulator</fullName>
    </submittedName>
</protein>
<dbReference type="Proteomes" id="UP000068603">
    <property type="component" value="Unassembled WGS sequence"/>
</dbReference>
<dbReference type="SMART" id="SM00342">
    <property type="entry name" value="HTH_ARAC"/>
    <property type="match status" value="1"/>
</dbReference>
<dbReference type="STRING" id="1503054.WT74_31740"/>
<dbReference type="Pfam" id="PF12833">
    <property type="entry name" value="HTH_18"/>
    <property type="match status" value="1"/>
</dbReference>
<dbReference type="InterPro" id="IPR018060">
    <property type="entry name" value="HTH_AraC"/>
</dbReference>
<evidence type="ECO:0000313" key="5">
    <source>
        <dbReference type="Proteomes" id="UP000068603"/>
    </source>
</evidence>
<feature type="domain" description="HTH araC/xylS-type" evidence="3">
    <location>
        <begin position="218"/>
        <end position="316"/>
    </location>
</feature>
<dbReference type="Pfam" id="PF01965">
    <property type="entry name" value="DJ-1_PfpI"/>
    <property type="match status" value="1"/>
</dbReference>
<name>A0A106NSR7_9BURK</name>
<dbReference type="EMBL" id="LPHB01000093">
    <property type="protein sequence ID" value="KWA52269.1"/>
    <property type="molecule type" value="Genomic_DNA"/>
</dbReference>
<dbReference type="PROSITE" id="PS01124">
    <property type="entry name" value="HTH_ARAC_FAMILY_2"/>
    <property type="match status" value="1"/>
</dbReference>
<evidence type="ECO:0000256" key="2">
    <source>
        <dbReference type="ARBA" id="ARBA00023163"/>
    </source>
</evidence>
<dbReference type="PANTHER" id="PTHR43130:SF3">
    <property type="entry name" value="HTH-TYPE TRANSCRIPTIONAL REGULATOR RV1931C"/>
    <property type="match status" value="1"/>
</dbReference>
<proteinExistence type="predicted"/>